<dbReference type="VEuPathDB" id="TriTrypDB:ECC02_003501"/>
<reference evidence="2 3" key="1">
    <citation type="journal article" date="2019" name="Genome Biol. Evol.">
        <title>Nanopore Sequencing Significantly Improves Genome Assembly of the Protozoan Parasite Trypanosoma cruzi.</title>
        <authorList>
            <person name="Diaz-Viraque F."/>
            <person name="Pita S."/>
            <person name="Greif G."/>
            <person name="de Souza R.C.M."/>
            <person name="Iraola G."/>
            <person name="Robello C."/>
        </authorList>
    </citation>
    <scope>NUCLEOTIDE SEQUENCE [LARGE SCALE GENOMIC DNA]</scope>
    <source>
        <strain evidence="2 3">Berenice</strain>
    </source>
</reference>
<sequence>MEVSIHLTDVDFSSRCALQDCYVIPAPCHKTVSIDKAAVAVDGGEVDTHVDTGTLPEGLLVSPYLLHPNKSNCSPRPLALLWRCGACGKEQCVAREAMSLFTQRSSKKGASRGISSRRSEPAVCPDCYACPRCNASALSISMSREVLYVACCSYCHWRHGVACKDFDGLLASLSAATASKMMLSYNRAVGEWRRSCDEKLKRREEMLLSLSRVANAEYKKGTIGNGGGAPQHSAVVLEELRSAIYGRTLKNRDNSPEWIPFSAPGEMGAATPCETPTASPEEGDKKGVVLFPDNADALTRTTQMEQHGFFFPSSHPFWGKQSESAATAPFLLMQNIRLPLTAMVIPPVQDGVKTNATAYQRDSSFLFVVNGVRRDPSFEQIVQVLQARGGSESRRCQLVTVKLAAAFCLPVLQQQSRHPASDESRRWFTWRNFGDDVLCIRRFTMEKQVGGVFDASLVISAGADASEWVSLPPRSGNRASVGETFCITLQRTAGASAMVGFVVEVQTMLPAWPGEGAEETPGAGAPSLVGKTEGTTKRCPHVVRYGLTVTW</sequence>
<dbReference type="AlphaFoldDB" id="A0A7J6YA83"/>
<organism evidence="2 3">
    <name type="scientific">Trypanosoma cruzi</name>
    <dbReference type="NCBI Taxonomy" id="5693"/>
    <lineage>
        <taxon>Eukaryota</taxon>
        <taxon>Discoba</taxon>
        <taxon>Euglenozoa</taxon>
        <taxon>Kinetoplastea</taxon>
        <taxon>Metakinetoplastina</taxon>
        <taxon>Trypanosomatida</taxon>
        <taxon>Trypanosomatidae</taxon>
        <taxon>Trypanosoma</taxon>
        <taxon>Schizotrypanum</taxon>
    </lineage>
</organism>
<proteinExistence type="predicted"/>
<dbReference type="EMBL" id="JABDHM010000019">
    <property type="protein sequence ID" value="KAF5223482.1"/>
    <property type="molecule type" value="Genomic_DNA"/>
</dbReference>
<dbReference type="VEuPathDB" id="TriTrypDB:BCY84_02303"/>
<comment type="caution">
    <text evidence="2">The sequence shown here is derived from an EMBL/GenBank/DDBJ whole genome shotgun (WGS) entry which is preliminary data.</text>
</comment>
<evidence type="ECO:0000313" key="2">
    <source>
        <dbReference type="EMBL" id="KAF5223482.1"/>
    </source>
</evidence>
<feature type="region of interest" description="Disordered" evidence="1">
    <location>
        <begin position="263"/>
        <end position="286"/>
    </location>
</feature>
<evidence type="ECO:0000256" key="1">
    <source>
        <dbReference type="SAM" id="MobiDB-lite"/>
    </source>
</evidence>
<accession>A0A7J6YA83</accession>
<evidence type="ECO:0000313" key="3">
    <source>
        <dbReference type="Proteomes" id="UP000583944"/>
    </source>
</evidence>
<dbReference type="Proteomes" id="UP000583944">
    <property type="component" value="Unassembled WGS sequence"/>
</dbReference>
<name>A0A7J6YA83_TRYCR</name>
<protein>
    <submittedName>
        <fullName evidence="2">Uncharacterized protein</fullName>
    </submittedName>
</protein>
<gene>
    <name evidence="2" type="ORF">ECC02_003501</name>
</gene>